<proteinExistence type="inferred from homology"/>
<dbReference type="Ensembl" id="ENSCCRT00000010111.2">
    <property type="protein sequence ID" value="ENSCCRP00000009231.2"/>
    <property type="gene ID" value="ENSCCRG00000005422.2"/>
</dbReference>
<keyword evidence="1" id="KW-0469">Meiosis</keyword>
<dbReference type="Proteomes" id="UP001108240">
    <property type="component" value="Unplaced"/>
</dbReference>
<comment type="similarity">
    <text evidence="2">Belongs to the MEI4L family.</text>
</comment>
<dbReference type="InterPro" id="IPR025888">
    <property type="entry name" value="MEI4"/>
</dbReference>
<dbReference type="GO" id="GO:0007129">
    <property type="term" value="P:homologous chromosome pairing at meiosis"/>
    <property type="evidence" value="ECO:0007669"/>
    <property type="project" value="TreeGrafter"/>
</dbReference>
<dbReference type="GeneTree" id="ENSGT00390000013856"/>
<reference evidence="3" key="1">
    <citation type="submission" date="2025-08" db="UniProtKB">
        <authorList>
            <consortium name="Ensembl"/>
        </authorList>
    </citation>
    <scope>IDENTIFICATION</scope>
</reference>
<dbReference type="GO" id="GO:0048477">
    <property type="term" value="P:oogenesis"/>
    <property type="evidence" value="ECO:0007669"/>
    <property type="project" value="TreeGrafter"/>
</dbReference>
<evidence type="ECO:0000256" key="2">
    <source>
        <dbReference type="ARBA" id="ARBA00093453"/>
    </source>
</evidence>
<dbReference type="PANTHER" id="PTHR28575">
    <property type="entry name" value="MEIOSIS-SPECIFIC PROTEIN MEI4"/>
    <property type="match status" value="1"/>
</dbReference>
<sequence length="376" mass="42630">MEEKSASGYEGAVSWYMRVSKLAVAVAVIKISPSGGARQFAESLADRLRLQDEGWRSKARSLHEELLRLRQELLLTRVLFKTKSHDGPGHGQAIARVLSQDDPQQLKADSGCDTDKSSQTQIYGAQGQCLPPTPPNSQNFPLQDRKWRQDHRLLKHMQFLHCLSGLRGGCESSLFHDGDVVWDSVVQLLDSVVEVFRQANVGQPLDHPEQLLHATQVVAQTLSRGGAQRGCSVQHFSKVDDLLKEMTNLLLNNHQLNSFSVHGVLSECLLALGGSPAVRTAFVQLLMSQIIQLAQQLWDTCERSREEQHHQLDWIRYENSFYVFWLLEYLAQDIDYNVNKELVIQLETKAFPLADEFPLFSLYMWRIGGLFRAEHT</sequence>
<accession>A0A8C0YH31</accession>
<dbReference type="GO" id="GO:0006310">
    <property type="term" value="P:DNA recombination"/>
    <property type="evidence" value="ECO:0007669"/>
    <property type="project" value="InterPro"/>
</dbReference>
<dbReference type="GO" id="GO:0042138">
    <property type="term" value="P:meiotic DNA double-strand break formation"/>
    <property type="evidence" value="ECO:0007669"/>
    <property type="project" value="InterPro"/>
</dbReference>
<dbReference type="GO" id="GO:0000800">
    <property type="term" value="C:lateral element"/>
    <property type="evidence" value="ECO:0007669"/>
    <property type="project" value="TreeGrafter"/>
</dbReference>
<evidence type="ECO:0000313" key="3">
    <source>
        <dbReference type="Ensembl" id="ENSCCRP00000009231.2"/>
    </source>
</evidence>
<name>A0A8C0YH31_CYPCA</name>
<evidence type="ECO:0000256" key="1">
    <source>
        <dbReference type="ARBA" id="ARBA00023254"/>
    </source>
</evidence>
<reference evidence="3" key="2">
    <citation type="submission" date="2025-09" db="UniProtKB">
        <authorList>
            <consortium name="Ensembl"/>
        </authorList>
    </citation>
    <scope>IDENTIFICATION</scope>
</reference>
<dbReference type="OMA" id="MYDITQY"/>
<organism evidence="3 4">
    <name type="scientific">Cyprinus carpio carpio</name>
    <dbReference type="NCBI Taxonomy" id="630221"/>
    <lineage>
        <taxon>Eukaryota</taxon>
        <taxon>Metazoa</taxon>
        <taxon>Chordata</taxon>
        <taxon>Craniata</taxon>
        <taxon>Vertebrata</taxon>
        <taxon>Euteleostomi</taxon>
        <taxon>Actinopterygii</taxon>
        <taxon>Neopterygii</taxon>
        <taxon>Teleostei</taxon>
        <taxon>Ostariophysi</taxon>
        <taxon>Cypriniformes</taxon>
        <taxon>Cyprinidae</taxon>
        <taxon>Cyprininae</taxon>
        <taxon>Cyprinus</taxon>
    </lineage>
</organism>
<evidence type="ECO:0000313" key="4">
    <source>
        <dbReference type="Proteomes" id="UP001108240"/>
    </source>
</evidence>
<protein>
    <submittedName>
        <fullName evidence="3">Meiosis-specific, MEI4 homolog (S. cerevisiae)</fullName>
    </submittedName>
</protein>
<dbReference type="PANTHER" id="PTHR28575:SF1">
    <property type="entry name" value="MEIOSIS-SPECIFIC PROTEIN MEI4"/>
    <property type="match status" value="1"/>
</dbReference>
<dbReference type="AlphaFoldDB" id="A0A8C0YH31"/>
<keyword evidence="4" id="KW-1185">Reference proteome</keyword>
<dbReference type="GO" id="GO:0007283">
    <property type="term" value="P:spermatogenesis"/>
    <property type="evidence" value="ECO:0007669"/>
    <property type="project" value="TreeGrafter"/>
</dbReference>
<dbReference type="Pfam" id="PF13971">
    <property type="entry name" value="Mei4"/>
    <property type="match status" value="1"/>
</dbReference>